<dbReference type="InterPro" id="IPR027470">
    <property type="entry name" value="Cation_efflux_CTD"/>
</dbReference>
<dbReference type="Gene3D" id="1.20.1510.10">
    <property type="entry name" value="Cation efflux protein transmembrane domain"/>
    <property type="match status" value="1"/>
</dbReference>
<organism evidence="10 11">
    <name type="scientific">Parasediminibacterium paludis</name>
    <dbReference type="NCBI Taxonomy" id="908966"/>
    <lineage>
        <taxon>Bacteria</taxon>
        <taxon>Pseudomonadati</taxon>
        <taxon>Bacteroidota</taxon>
        <taxon>Chitinophagia</taxon>
        <taxon>Chitinophagales</taxon>
        <taxon>Chitinophagaceae</taxon>
        <taxon>Parasediminibacterium</taxon>
    </lineage>
</organism>
<gene>
    <name evidence="10" type="ORF">ACFOW1_03955</name>
</gene>
<comment type="subcellular location">
    <subcellularLocation>
        <location evidence="1">Membrane</location>
        <topology evidence="1">Multi-pass membrane protein</topology>
    </subcellularLocation>
</comment>
<dbReference type="Proteomes" id="UP001595906">
    <property type="component" value="Unassembled WGS sequence"/>
</dbReference>
<protein>
    <submittedName>
        <fullName evidence="10">Cation diffusion facilitator family transporter</fullName>
    </submittedName>
</protein>
<keyword evidence="3" id="KW-0813">Transport</keyword>
<evidence type="ECO:0000313" key="11">
    <source>
        <dbReference type="Proteomes" id="UP001595906"/>
    </source>
</evidence>
<dbReference type="PANTHER" id="PTHR43840:SF15">
    <property type="entry name" value="MITOCHONDRIAL METAL TRANSPORTER 1-RELATED"/>
    <property type="match status" value="1"/>
</dbReference>
<dbReference type="InterPro" id="IPR036837">
    <property type="entry name" value="Cation_efflux_CTD_sf"/>
</dbReference>
<feature type="transmembrane region" description="Helical" evidence="7">
    <location>
        <begin position="45"/>
        <end position="63"/>
    </location>
</feature>
<evidence type="ECO:0000256" key="3">
    <source>
        <dbReference type="ARBA" id="ARBA00022448"/>
    </source>
</evidence>
<evidence type="ECO:0000256" key="6">
    <source>
        <dbReference type="ARBA" id="ARBA00023136"/>
    </source>
</evidence>
<dbReference type="InterPro" id="IPR050291">
    <property type="entry name" value="CDF_Transporter"/>
</dbReference>
<evidence type="ECO:0000256" key="5">
    <source>
        <dbReference type="ARBA" id="ARBA00022989"/>
    </source>
</evidence>
<comment type="similarity">
    <text evidence="2">Belongs to the cation diffusion facilitator (CDF) transporter (TC 2.A.4) family.</text>
</comment>
<keyword evidence="6 7" id="KW-0472">Membrane</keyword>
<feature type="domain" description="Cation efflux protein cytoplasmic" evidence="9">
    <location>
        <begin position="214"/>
        <end position="287"/>
    </location>
</feature>
<proteinExistence type="inferred from homology"/>
<dbReference type="RefSeq" id="WP_379012417.1">
    <property type="nucleotide sequence ID" value="NZ_JBHSDC010000003.1"/>
</dbReference>
<dbReference type="Pfam" id="PF16916">
    <property type="entry name" value="ZT_dimer"/>
    <property type="match status" value="1"/>
</dbReference>
<evidence type="ECO:0000259" key="8">
    <source>
        <dbReference type="Pfam" id="PF01545"/>
    </source>
</evidence>
<dbReference type="PANTHER" id="PTHR43840">
    <property type="entry name" value="MITOCHONDRIAL METAL TRANSPORTER 1-RELATED"/>
    <property type="match status" value="1"/>
</dbReference>
<evidence type="ECO:0000313" key="10">
    <source>
        <dbReference type="EMBL" id="MFC4231030.1"/>
    </source>
</evidence>
<feature type="transmembrane region" description="Helical" evidence="7">
    <location>
        <begin position="155"/>
        <end position="175"/>
    </location>
</feature>
<dbReference type="InterPro" id="IPR002524">
    <property type="entry name" value="Cation_efflux"/>
</dbReference>
<dbReference type="SUPFAM" id="SSF161111">
    <property type="entry name" value="Cation efflux protein transmembrane domain-like"/>
    <property type="match status" value="1"/>
</dbReference>
<comment type="caution">
    <text evidence="10">The sequence shown here is derived from an EMBL/GenBank/DDBJ whole genome shotgun (WGS) entry which is preliminary data.</text>
</comment>
<keyword evidence="11" id="KW-1185">Reference proteome</keyword>
<name>A0ABV8PUX4_9BACT</name>
<feature type="transmembrane region" description="Helical" evidence="7">
    <location>
        <begin position="181"/>
        <end position="198"/>
    </location>
</feature>
<feature type="transmembrane region" description="Helical" evidence="7">
    <location>
        <begin position="83"/>
        <end position="105"/>
    </location>
</feature>
<keyword evidence="4 7" id="KW-0812">Transmembrane</keyword>
<sequence length="332" mass="36679">MQTPSQQNFRVQLGITVLSVVLFATKIIAYFLTHSLAILTDALESIVNVLAGFIGLYSLYVAAKPKDSDHPYGHGKAEFVSSAVEGTLIIGAGILIIGQTIQNLIDSKPIASLDKGLILVGITGLINYVAGNICLQIGRRNNSLALESSGKHLQLDTYSTIAIIVGLVVILYTHWNWLDTAIALSISGLILYNGYRIIRKSLAGIMDEADDDLLKQFVTILNANRKQNWIDLHNLRVIKYGSTLHVDCHLTVPWYLNIHQAHEEIDELSAMIEEKFGKAFELFVHTDGCMPFSCSICDKMDCTVRQYSFTQKIPFTLENISSNLKHGSNNLG</sequence>
<dbReference type="InterPro" id="IPR027469">
    <property type="entry name" value="Cation_efflux_TMD_sf"/>
</dbReference>
<feature type="transmembrane region" description="Helical" evidence="7">
    <location>
        <begin position="117"/>
        <end position="135"/>
    </location>
</feature>
<evidence type="ECO:0000256" key="4">
    <source>
        <dbReference type="ARBA" id="ARBA00022692"/>
    </source>
</evidence>
<dbReference type="Pfam" id="PF01545">
    <property type="entry name" value="Cation_efflux"/>
    <property type="match status" value="1"/>
</dbReference>
<evidence type="ECO:0000256" key="1">
    <source>
        <dbReference type="ARBA" id="ARBA00004141"/>
    </source>
</evidence>
<feature type="domain" description="Cation efflux protein transmembrane" evidence="8">
    <location>
        <begin position="16"/>
        <end position="205"/>
    </location>
</feature>
<dbReference type="SUPFAM" id="SSF160240">
    <property type="entry name" value="Cation efflux protein cytoplasmic domain-like"/>
    <property type="match status" value="1"/>
</dbReference>
<evidence type="ECO:0000256" key="2">
    <source>
        <dbReference type="ARBA" id="ARBA00008114"/>
    </source>
</evidence>
<accession>A0ABV8PUX4</accession>
<reference evidence="11" key="1">
    <citation type="journal article" date="2019" name="Int. J. Syst. Evol. Microbiol.">
        <title>The Global Catalogue of Microorganisms (GCM) 10K type strain sequencing project: providing services to taxonomists for standard genome sequencing and annotation.</title>
        <authorList>
            <consortium name="The Broad Institute Genomics Platform"/>
            <consortium name="The Broad Institute Genome Sequencing Center for Infectious Disease"/>
            <person name="Wu L."/>
            <person name="Ma J."/>
        </authorList>
    </citation>
    <scope>NUCLEOTIDE SEQUENCE [LARGE SCALE GENOMIC DNA]</scope>
    <source>
        <strain evidence="11">CECT 8010</strain>
    </source>
</reference>
<dbReference type="Gene3D" id="3.30.70.1350">
    <property type="entry name" value="Cation efflux protein, cytoplasmic domain"/>
    <property type="match status" value="1"/>
</dbReference>
<keyword evidence="5 7" id="KW-1133">Transmembrane helix</keyword>
<dbReference type="EMBL" id="JBHSDC010000003">
    <property type="protein sequence ID" value="MFC4231030.1"/>
    <property type="molecule type" value="Genomic_DNA"/>
</dbReference>
<evidence type="ECO:0000256" key="7">
    <source>
        <dbReference type="SAM" id="Phobius"/>
    </source>
</evidence>
<feature type="transmembrane region" description="Helical" evidence="7">
    <location>
        <begin position="12"/>
        <end position="33"/>
    </location>
</feature>
<evidence type="ECO:0000259" key="9">
    <source>
        <dbReference type="Pfam" id="PF16916"/>
    </source>
</evidence>
<dbReference type="NCBIfam" id="TIGR01297">
    <property type="entry name" value="CDF"/>
    <property type="match status" value="1"/>
</dbReference>
<dbReference type="InterPro" id="IPR058533">
    <property type="entry name" value="Cation_efflux_TM"/>
</dbReference>